<dbReference type="InterPro" id="IPR018163">
    <property type="entry name" value="Thr/Ala-tRNA-synth_IIc_edit"/>
</dbReference>
<evidence type="ECO:0000313" key="7">
    <source>
        <dbReference type="EMBL" id="KOO34184.1"/>
    </source>
</evidence>
<comment type="caution">
    <text evidence="7">The sequence shown here is derived from an EMBL/GenBank/DDBJ whole genome shotgun (WGS) entry which is preliminary data.</text>
</comment>
<evidence type="ECO:0000313" key="8">
    <source>
        <dbReference type="Proteomes" id="UP000037460"/>
    </source>
</evidence>
<dbReference type="GO" id="GO:0046872">
    <property type="term" value="F:metal ion binding"/>
    <property type="evidence" value="ECO:0007669"/>
    <property type="project" value="UniProtKB-KW"/>
</dbReference>
<dbReference type="SMART" id="SM00863">
    <property type="entry name" value="tRNA_SAD"/>
    <property type="match status" value="1"/>
</dbReference>
<evidence type="ECO:0000256" key="1">
    <source>
        <dbReference type="ARBA" id="ARBA00001947"/>
    </source>
</evidence>
<gene>
    <name evidence="6" type="ORF">Ctob_004676</name>
    <name evidence="7" type="ORF">Ctob_007984</name>
</gene>
<dbReference type="SUPFAM" id="SSF55186">
    <property type="entry name" value="ThrRS/AlaRS common domain"/>
    <property type="match status" value="1"/>
</dbReference>
<dbReference type="PANTHER" id="PTHR43462">
    <property type="entry name" value="ALANYL-TRNA EDITING PROTEIN"/>
    <property type="match status" value="1"/>
</dbReference>
<dbReference type="Pfam" id="PF07973">
    <property type="entry name" value="tRNA_SAD"/>
    <property type="match status" value="1"/>
</dbReference>
<dbReference type="Proteomes" id="UP000037460">
    <property type="component" value="Unassembled WGS sequence"/>
</dbReference>
<keyword evidence="7" id="KW-0436">Ligase</keyword>
<evidence type="ECO:0000256" key="3">
    <source>
        <dbReference type="ARBA" id="ARBA00022723"/>
    </source>
</evidence>
<dbReference type="GO" id="GO:0002196">
    <property type="term" value="F:Ser-tRNA(Ala) deacylase activity"/>
    <property type="evidence" value="ECO:0007669"/>
    <property type="project" value="TreeGrafter"/>
</dbReference>
<dbReference type="InterPro" id="IPR009000">
    <property type="entry name" value="Transl_B-barrel_sf"/>
</dbReference>
<dbReference type="PANTHER" id="PTHR43462:SF1">
    <property type="entry name" value="ALANYL-TRNA EDITING PROTEIN AARSD1"/>
    <property type="match status" value="1"/>
</dbReference>
<dbReference type="SUPFAM" id="SSF50447">
    <property type="entry name" value="Translation proteins"/>
    <property type="match status" value="1"/>
</dbReference>
<keyword evidence="7" id="KW-0030">Aminoacyl-tRNA synthetase</keyword>
<dbReference type="EMBL" id="JWZX01001868">
    <property type="protein sequence ID" value="KOO32024.1"/>
    <property type="molecule type" value="Genomic_DNA"/>
</dbReference>
<comment type="cofactor">
    <cofactor evidence="1">
        <name>Zn(2+)</name>
        <dbReference type="ChEBI" id="CHEBI:29105"/>
    </cofactor>
</comment>
<keyword evidence="8" id="KW-1185">Reference proteome</keyword>
<evidence type="ECO:0000256" key="2">
    <source>
        <dbReference type="ARBA" id="ARBA00008429"/>
    </source>
</evidence>
<keyword evidence="4" id="KW-0862">Zinc</keyword>
<dbReference type="GO" id="GO:0043039">
    <property type="term" value="P:tRNA aminoacylation"/>
    <property type="evidence" value="ECO:0007669"/>
    <property type="project" value="InterPro"/>
</dbReference>
<reference evidence="7" key="1">
    <citation type="submission" date="2014-12" db="EMBL/GenBank/DDBJ databases">
        <title>Draft genome of the oleaginous, mixotrophic haptophyte, Chrysochromulina tobin.</title>
        <authorList>
            <person name="Hovde B.T."/>
            <person name="Starkenburg S.R."/>
            <person name="Cattolico R.A."/>
        </authorList>
    </citation>
    <scope>NUCLEOTIDE SEQUENCE</scope>
    <source>
        <strain evidence="7">CCMP291</strain>
    </source>
</reference>
<proteinExistence type="inferred from homology"/>
<dbReference type="EMBL" id="JWZX01001303">
    <property type="protein sequence ID" value="KOO34184.1"/>
    <property type="molecule type" value="Genomic_DNA"/>
</dbReference>
<evidence type="ECO:0000256" key="4">
    <source>
        <dbReference type="ARBA" id="ARBA00022833"/>
    </source>
</evidence>
<comment type="similarity">
    <text evidence="2">Belongs to the class-II aminoacyl-tRNA synthetase family. Alax-L subfamily.</text>
</comment>
<accession>A0A0M0K5U5</accession>
<dbReference type="Gene3D" id="3.30.980.10">
    <property type="entry name" value="Threonyl-trna Synthetase, Chain A, domain 2"/>
    <property type="match status" value="1"/>
</dbReference>
<dbReference type="AlphaFoldDB" id="A0A0M0K5U5"/>
<dbReference type="InterPro" id="IPR051335">
    <property type="entry name" value="Alanyl-tRNA_Editing_Enzymes"/>
</dbReference>
<evidence type="ECO:0000259" key="5">
    <source>
        <dbReference type="SMART" id="SM00863"/>
    </source>
</evidence>
<reference evidence="8" key="2">
    <citation type="journal article" date="2015" name="PLoS Genet.">
        <title>Genome Sequence and Transcriptome Analyses of Chrysochromulina tobin: Metabolic Tools for Enhanced Algal Fitness in the Prominent Order Prymnesiales (Haptophyceae).</title>
        <authorList>
            <person name="Hovde B.T."/>
            <person name="Deodato C.R."/>
            <person name="Hunsperger H.M."/>
            <person name="Ryken S.A."/>
            <person name="Yost W."/>
            <person name="Jha R.K."/>
            <person name="Patterson J."/>
            <person name="Monnat R.J. Jr."/>
            <person name="Barlow S.B."/>
            <person name="Starkenburg S.R."/>
            <person name="Cattolico R.A."/>
        </authorList>
    </citation>
    <scope>NUCLEOTIDE SEQUENCE</scope>
    <source>
        <strain evidence="8">CCMP291</strain>
    </source>
</reference>
<dbReference type="GO" id="GO:0004812">
    <property type="term" value="F:aminoacyl-tRNA ligase activity"/>
    <property type="evidence" value="ECO:0007669"/>
    <property type="project" value="UniProtKB-KW"/>
</dbReference>
<dbReference type="InterPro" id="IPR012947">
    <property type="entry name" value="tRNA_SAD"/>
</dbReference>
<sequence length="483" mass="50095">MDAFVWRREGPWWLEGSRAASAVASIPAPVTPVLASVPSRVASIVASAVIPASSTPVRCGELLCQHDSYARTLDTVVVSCEPKAAQEAAAKGKKKGGAEAVPAEQLWDVVLGNTVIFPEGGGQPSDCGTVGGVPCLRVDNVDGLAKHVLTAPLAPGTPVTVAVEWARREDHMAQHSTQHLVTAIALKKWGYETTSWGLGEQTSFLELGTPEFTSAQMMELETAANEAVKAGTPVTPSWHSVVAVNEGAVAGLRKSSKALPPSVTGPVRVVSFEGIDTNTCCGTHVQNTARLQAIKLLRVERVGNKGACRVHYVAGGRVVSYLGGVYERASALASRMNVPIESMLERYEENARKALEHEKASKALALEVVGLLAEGLLQRLTAGEKAVLVRRAAADADFVKALATALDETLAAKQALLLVVVGEGEGEGTFTLAGPPALVDVASGAVAQALDGRGGGKGGRYQGKCQKLAGASEALAAAVAALA</sequence>
<evidence type="ECO:0000313" key="6">
    <source>
        <dbReference type="EMBL" id="KOO32024.1"/>
    </source>
</evidence>
<keyword evidence="3" id="KW-0479">Metal-binding</keyword>
<dbReference type="GO" id="GO:0005524">
    <property type="term" value="F:ATP binding"/>
    <property type="evidence" value="ECO:0007669"/>
    <property type="project" value="InterPro"/>
</dbReference>
<protein>
    <submittedName>
        <fullName evidence="7">Alanyl-tRNA synthetase domain containing 1</fullName>
    </submittedName>
</protein>
<feature type="domain" description="Threonyl/alanyl tRNA synthetase SAD" evidence="5">
    <location>
        <begin position="267"/>
        <end position="311"/>
    </location>
</feature>
<name>A0A0M0K5U5_9EUKA</name>
<organism evidence="7 8">
    <name type="scientific">Chrysochromulina tobinii</name>
    <dbReference type="NCBI Taxonomy" id="1460289"/>
    <lineage>
        <taxon>Eukaryota</taxon>
        <taxon>Haptista</taxon>
        <taxon>Haptophyta</taxon>
        <taxon>Prymnesiophyceae</taxon>
        <taxon>Prymnesiales</taxon>
        <taxon>Chrysochromulinaceae</taxon>
        <taxon>Chrysochromulina</taxon>
    </lineage>
</organism>
<dbReference type="OrthoDB" id="288942at2759"/>
<dbReference type="Gene3D" id="2.40.30.130">
    <property type="match status" value="1"/>
</dbReference>